<gene>
    <name evidence="2" type="ORF">CHX27_04640</name>
</gene>
<feature type="transmembrane region" description="Helical" evidence="1">
    <location>
        <begin position="7"/>
        <end position="29"/>
    </location>
</feature>
<keyword evidence="3" id="KW-1185">Reference proteome</keyword>
<keyword evidence="1" id="KW-0472">Membrane</keyword>
<evidence type="ECO:0000313" key="3">
    <source>
        <dbReference type="Proteomes" id="UP000216035"/>
    </source>
</evidence>
<dbReference type="RefSeq" id="WP_094485599.1">
    <property type="nucleotide sequence ID" value="NZ_NOXX01000167.1"/>
</dbReference>
<protein>
    <submittedName>
        <fullName evidence="2">Uncharacterized protein</fullName>
    </submittedName>
</protein>
<organism evidence="2 3">
    <name type="scientific">Flavobacterium aurantiibacter</name>
    <dbReference type="NCBI Taxonomy" id="2023067"/>
    <lineage>
        <taxon>Bacteria</taxon>
        <taxon>Pseudomonadati</taxon>
        <taxon>Bacteroidota</taxon>
        <taxon>Flavobacteriia</taxon>
        <taxon>Flavobacteriales</taxon>
        <taxon>Flavobacteriaceae</taxon>
        <taxon>Flavobacterium</taxon>
    </lineage>
</organism>
<keyword evidence="1" id="KW-1133">Transmembrane helix</keyword>
<dbReference type="AlphaFoldDB" id="A0A255ZXX0"/>
<evidence type="ECO:0000313" key="2">
    <source>
        <dbReference type="EMBL" id="OYQ46338.1"/>
    </source>
</evidence>
<name>A0A255ZXX0_9FLAO</name>
<reference evidence="2 3" key="1">
    <citation type="submission" date="2017-07" db="EMBL/GenBank/DDBJ databases">
        <title>Flavobacterium cyanobacteriorum sp. nov., isolated from cyanobacterial aggregates in a eutrophic lake.</title>
        <authorList>
            <person name="Cai H."/>
        </authorList>
    </citation>
    <scope>NUCLEOTIDE SEQUENCE [LARGE SCALE GENOMIC DNA]</scope>
    <source>
        <strain evidence="2 3">TH167</strain>
    </source>
</reference>
<dbReference type="EMBL" id="NOXX01000167">
    <property type="protein sequence ID" value="OYQ46338.1"/>
    <property type="molecule type" value="Genomic_DNA"/>
</dbReference>
<keyword evidence="1" id="KW-0812">Transmembrane</keyword>
<sequence>MARTSKSFFGIAVAIVFFVLILSAVIFVLKGKNDSANGQKKIVLASGVTITVSPRSFFDFRNSVYYVSWNEVKVKNGRIDRTVGLILKGEPLDSKFRIKVGEFEKFDLHIQKKEGELTEDEALLALQRAGLLERVKK</sequence>
<accession>A0A255ZXX0</accession>
<evidence type="ECO:0000256" key="1">
    <source>
        <dbReference type="SAM" id="Phobius"/>
    </source>
</evidence>
<proteinExistence type="predicted"/>
<dbReference type="Proteomes" id="UP000216035">
    <property type="component" value="Unassembled WGS sequence"/>
</dbReference>
<comment type="caution">
    <text evidence="2">The sequence shown here is derived from an EMBL/GenBank/DDBJ whole genome shotgun (WGS) entry which is preliminary data.</text>
</comment>